<dbReference type="InterPro" id="IPR019282">
    <property type="entry name" value="Glycoamylase-like_cons_dom"/>
</dbReference>
<evidence type="ECO:0000256" key="1">
    <source>
        <dbReference type="SAM" id="SignalP"/>
    </source>
</evidence>
<dbReference type="Proteomes" id="UP000248079">
    <property type="component" value="Unassembled WGS sequence"/>
</dbReference>
<protein>
    <submittedName>
        <fullName evidence="3">Beta-glucosidase</fullName>
    </submittedName>
</protein>
<evidence type="ECO:0000313" key="3">
    <source>
        <dbReference type="EMBL" id="PXY01259.1"/>
    </source>
</evidence>
<dbReference type="OrthoDB" id="5937621at2"/>
<feature type="signal peptide" evidence="1">
    <location>
        <begin position="1"/>
        <end position="25"/>
    </location>
</feature>
<evidence type="ECO:0000313" key="4">
    <source>
        <dbReference type="Proteomes" id="UP000248079"/>
    </source>
</evidence>
<keyword evidence="4" id="KW-1185">Reference proteome</keyword>
<keyword evidence="1" id="KW-0732">Signal</keyword>
<dbReference type="InterPro" id="IPR016883">
    <property type="entry name" value="UCP028431"/>
</dbReference>
<proteinExistence type="predicted"/>
<reference evidence="3 4" key="1">
    <citation type="submission" date="2018-05" db="EMBL/GenBank/DDBJ databases">
        <title>Marinifilum breve JC075T sp. nov., a marine bacterium isolated from Yongle Blue Hole in the South China Sea.</title>
        <authorList>
            <person name="Fu T."/>
        </authorList>
    </citation>
    <scope>NUCLEOTIDE SEQUENCE [LARGE SCALE GENOMIC DNA]</scope>
    <source>
        <strain evidence="3 4">JC075</strain>
    </source>
</reference>
<organism evidence="3 4">
    <name type="scientific">Marinifilum breve</name>
    <dbReference type="NCBI Taxonomy" id="2184082"/>
    <lineage>
        <taxon>Bacteria</taxon>
        <taxon>Pseudomonadati</taxon>
        <taxon>Bacteroidota</taxon>
        <taxon>Bacteroidia</taxon>
        <taxon>Marinilabiliales</taxon>
        <taxon>Marinifilaceae</taxon>
    </lineage>
</organism>
<dbReference type="RefSeq" id="WP_110360890.1">
    <property type="nucleotide sequence ID" value="NZ_QFLI01000004.1"/>
</dbReference>
<dbReference type="AlphaFoldDB" id="A0A2V3ZXS5"/>
<accession>A0A2V3ZXS5</accession>
<evidence type="ECO:0000259" key="2">
    <source>
        <dbReference type="Pfam" id="PF10091"/>
    </source>
</evidence>
<gene>
    <name evidence="3" type="ORF">DF185_11485</name>
</gene>
<dbReference type="Pfam" id="PF10091">
    <property type="entry name" value="Glycoamylase"/>
    <property type="match status" value="1"/>
</dbReference>
<dbReference type="PIRSF" id="PIRSF028431">
    <property type="entry name" value="UCP028431"/>
    <property type="match status" value="1"/>
</dbReference>
<sequence length="442" mass="50795">MLYRLKIYLPLILSLLIGCSSSSSNEYLPEPEDDKNTQLSDQELLDLVSEKSFDYFWGFAHPESGMIRERSNGSIDTVTTGGTGFGVMAIIVGIERNYITREEGLNRIMKITDFLENKATRYHGAWAHWLNGSTGKTIPFSQKDNGGDLVETSFLIQGLLTAREYFNSESENEKSLRNTITRLWEEVEWDWYAPTDDHLLWHWSPNYEFEMNLPIRSFNETMITYILALASPTHGIDPIVYKNGWIGSEYIKQLDPKKRNDRGGPLFFTHYSYLGLTPHIRDEHISLAGYQSYFDRNKQHTLLNREWCINQKSKYSYYGENCWGLTASDDPFGYMAHAPGNDNGTISPTAALSSIVYTPELSIKAIRHMYYDLSNYNLFGKYGFKDAFNFHEGWIAKSYLAIDQGPIVVMIENYRSGLIWKNFMKNNEISTALEKAGLELTQ</sequence>
<dbReference type="EMBL" id="QFLI01000004">
    <property type="protein sequence ID" value="PXY01259.1"/>
    <property type="molecule type" value="Genomic_DNA"/>
</dbReference>
<comment type="caution">
    <text evidence="3">The sequence shown here is derived from an EMBL/GenBank/DDBJ whole genome shotgun (WGS) entry which is preliminary data.</text>
</comment>
<dbReference type="PROSITE" id="PS51257">
    <property type="entry name" value="PROKAR_LIPOPROTEIN"/>
    <property type="match status" value="1"/>
</dbReference>
<feature type="chain" id="PRO_5015907845" evidence="1">
    <location>
        <begin position="26"/>
        <end position="442"/>
    </location>
</feature>
<feature type="domain" description="Glycoamylase-like" evidence="2">
    <location>
        <begin position="214"/>
        <end position="426"/>
    </location>
</feature>
<name>A0A2V3ZXS5_9BACT</name>
<dbReference type="Gene3D" id="1.50.10.140">
    <property type="match status" value="1"/>
</dbReference>